<reference evidence="3 4" key="1">
    <citation type="journal article" date="2014" name="Genome Biol. Evol.">
        <title>Comparative genomics and transcriptomics analyses reveal divergent lifestyle features of nematode endoparasitic fungus Hirsutella minnesotensis.</title>
        <authorList>
            <person name="Lai Y."/>
            <person name="Liu K."/>
            <person name="Zhang X."/>
            <person name="Zhang X."/>
            <person name="Li K."/>
            <person name="Wang N."/>
            <person name="Shu C."/>
            <person name="Wu Y."/>
            <person name="Wang C."/>
            <person name="Bushley K.E."/>
            <person name="Xiang M."/>
            <person name="Liu X."/>
        </authorList>
    </citation>
    <scope>NUCLEOTIDE SEQUENCE [LARGE SCALE GENOMIC DNA]</scope>
    <source>
        <strain evidence="3 4">3608</strain>
    </source>
</reference>
<dbReference type="PANTHER" id="PTHR31569:SF4">
    <property type="entry name" value="SWIM-TYPE DOMAIN-CONTAINING PROTEIN"/>
    <property type="match status" value="1"/>
</dbReference>
<dbReference type="OrthoDB" id="5415154at2759"/>
<dbReference type="InterPro" id="IPR018289">
    <property type="entry name" value="MULE_transposase_dom"/>
</dbReference>
<keyword evidence="4" id="KW-1185">Reference proteome</keyword>
<dbReference type="EMBL" id="KQ030668">
    <property type="protein sequence ID" value="KJZ69900.1"/>
    <property type="molecule type" value="Genomic_DNA"/>
</dbReference>
<dbReference type="InterPro" id="IPR052579">
    <property type="entry name" value="Zinc_finger_SWIM"/>
</dbReference>
<accession>A0A0F7ZJS1</accession>
<dbReference type="PANTHER" id="PTHR31569">
    <property type="entry name" value="SWIM-TYPE DOMAIN-CONTAINING PROTEIN"/>
    <property type="match status" value="1"/>
</dbReference>
<dbReference type="Proteomes" id="UP000054481">
    <property type="component" value="Unassembled WGS sequence"/>
</dbReference>
<feature type="compositionally biased region" description="Basic and acidic residues" evidence="1">
    <location>
        <begin position="558"/>
        <end position="567"/>
    </location>
</feature>
<evidence type="ECO:0000256" key="1">
    <source>
        <dbReference type="SAM" id="MobiDB-lite"/>
    </source>
</evidence>
<name>A0A0F7ZJS1_9HYPO</name>
<evidence type="ECO:0000313" key="4">
    <source>
        <dbReference type="Proteomes" id="UP000054481"/>
    </source>
</evidence>
<protein>
    <recommendedName>
        <fullName evidence="2">MULE transposase domain-containing protein</fullName>
    </recommendedName>
</protein>
<feature type="region of interest" description="Disordered" evidence="1">
    <location>
        <begin position="549"/>
        <end position="585"/>
    </location>
</feature>
<dbReference type="AlphaFoldDB" id="A0A0F7ZJS1"/>
<sequence length="600" mass="68162">MALAHRTAGLSAAESSLIFDHHGLGSHLSAKEFYNLSHSEGRRSNQEALDLLLTCLEFEDFRVRCFFKYLLDDQGRRTARVLEHLFFCSSEQIRLGRRFLSGFLMQTDATFNTNSLHLPLSVMVGITNTGRTFPLAFAFLKSESAEAFEFVNAQLAELIWYDCPPPRVVLGDQSKGLTAAMALSQARADQGSQRGDQQILQLCEWHAAESIKKRLLDSGRYTKERREDLLRLIWEYIQAPDEEQLGKGRHKLLAEMREPERLYVENNWKEKEKQFARAHTRHYPNLGCNTTQRNESYHVVVKASLNRQLPLQVACQKLAHSLKKLNQKITDDGNRSRIDVPRLLDRPAFRHLIGKVPHYVVGKLAPEWEAAKALRWMRGTELQKERLASPVDTGCTKSSSNLGLSHSASFTRAGSSTVLQWFVTGPCRMEMQRLQAQTCQETGLEVVQAQAALSGQQAEEFSRLFRLQNERLIANFQRHAQSRNLLPPELPSALQIPELEEFKSHGSSRLHQPILTTPPVLADARQPVDGTKRSRKPTVKVTEMAAMAAENGVKRPFKNTENEDPEPRRKRRKVLKQDETQLELQQEPTQDCIAVGSIID</sequence>
<gene>
    <name evidence="3" type="ORF">HIM_10711</name>
</gene>
<evidence type="ECO:0000313" key="3">
    <source>
        <dbReference type="EMBL" id="KJZ69900.1"/>
    </source>
</evidence>
<feature type="domain" description="MULE transposase" evidence="2">
    <location>
        <begin position="105"/>
        <end position="184"/>
    </location>
</feature>
<proteinExistence type="predicted"/>
<evidence type="ECO:0000259" key="2">
    <source>
        <dbReference type="Pfam" id="PF10551"/>
    </source>
</evidence>
<dbReference type="Pfam" id="PF10551">
    <property type="entry name" value="MULE"/>
    <property type="match status" value="1"/>
</dbReference>
<organism evidence="3 4">
    <name type="scientific">Hirsutella minnesotensis 3608</name>
    <dbReference type="NCBI Taxonomy" id="1043627"/>
    <lineage>
        <taxon>Eukaryota</taxon>
        <taxon>Fungi</taxon>
        <taxon>Dikarya</taxon>
        <taxon>Ascomycota</taxon>
        <taxon>Pezizomycotina</taxon>
        <taxon>Sordariomycetes</taxon>
        <taxon>Hypocreomycetidae</taxon>
        <taxon>Hypocreales</taxon>
        <taxon>Ophiocordycipitaceae</taxon>
        <taxon>Hirsutella</taxon>
    </lineage>
</organism>